<name>A0ACC2RJU0_9FUNG</name>
<protein>
    <submittedName>
        <fullName evidence="1">Uncharacterized protein</fullName>
    </submittedName>
</protein>
<evidence type="ECO:0000313" key="2">
    <source>
        <dbReference type="Proteomes" id="UP001165960"/>
    </source>
</evidence>
<organism evidence="1 2">
    <name type="scientific">Entomophthora muscae</name>
    <dbReference type="NCBI Taxonomy" id="34485"/>
    <lineage>
        <taxon>Eukaryota</taxon>
        <taxon>Fungi</taxon>
        <taxon>Fungi incertae sedis</taxon>
        <taxon>Zoopagomycota</taxon>
        <taxon>Entomophthoromycotina</taxon>
        <taxon>Entomophthoromycetes</taxon>
        <taxon>Entomophthorales</taxon>
        <taxon>Entomophthoraceae</taxon>
        <taxon>Entomophthora</taxon>
    </lineage>
</organism>
<comment type="caution">
    <text evidence="1">The sequence shown here is derived from an EMBL/GenBank/DDBJ whole genome shotgun (WGS) entry which is preliminary data.</text>
</comment>
<dbReference type="Proteomes" id="UP001165960">
    <property type="component" value="Unassembled WGS sequence"/>
</dbReference>
<evidence type="ECO:0000313" key="1">
    <source>
        <dbReference type="EMBL" id="KAJ9050315.1"/>
    </source>
</evidence>
<proteinExistence type="predicted"/>
<dbReference type="EMBL" id="QTSX02007161">
    <property type="protein sequence ID" value="KAJ9050315.1"/>
    <property type="molecule type" value="Genomic_DNA"/>
</dbReference>
<sequence length="91" mass="10230">MSGAPTSNEAFNKSAQEVKNLTGTPSNEEMLELYALFKQSTVGDCNTECPGMMDFAGKYKWQEWNKHKGTPVETAQTKYIEKVESLKAKYN</sequence>
<gene>
    <name evidence="1" type="ORF">DSO57_1015532</name>
</gene>
<keyword evidence="2" id="KW-1185">Reference proteome</keyword>
<accession>A0ACC2RJU0</accession>
<reference evidence="1" key="1">
    <citation type="submission" date="2022-04" db="EMBL/GenBank/DDBJ databases">
        <title>Genome of the entomopathogenic fungus Entomophthora muscae.</title>
        <authorList>
            <person name="Elya C."/>
            <person name="Lovett B.R."/>
            <person name="Lee E."/>
            <person name="Macias A.M."/>
            <person name="Hajek A.E."/>
            <person name="De Bivort B.L."/>
            <person name="Kasson M.T."/>
            <person name="De Fine Licht H.H."/>
            <person name="Stajich J.E."/>
        </authorList>
    </citation>
    <scope>NUCLEOTIDE SEQUENCE</scope>
    <source>
        <strain evidence="1">Berkeley</strain>
    </source>
</reference>